<comment type="catalytic activity">
    <reaction evidence="1">
        <text>Hydrolyzes free adenine bases from 7,8-dihydro-8-oxoguanine:adenine mismatched double-stranded DNA, leaving an apurinic site.</text>
        <dbReference type="EC" id="3.2.2.31"/>
    </reaction>
</comment>
<dbReference type="PROSITE" id="PS51462">
    <property type="entry name" value="NUDIX"/>
    <property type="match status" value="1"/>
</dbReference>
<dbReference type="InterPro" id="IPR000086">
    <property type="entry name" value="NUDIX_hydrolase_dom"/>
</dbReference>
<evidence type="ECO:0000256" key="2">
    <source>
        <dbReference type="ARBA" id="ARBA00001966"/>
    </source>
</evidence>
<keyword evidence="12" id="KW-0234">DNA repair</keyword>
<dbReference type="InterPro" id="IPR003265">
    <property type="entry name" value="HhH-GPD_domain"/>
</dbReference>
<comment type="similarity">
    <text evidence="3">Belongs to the Nth/MutY family.</text>
</comment>
<dbReference type="FunFam" id="1.10.340.30:FF:000002">
    <property type="entry name" value="Adenine DNA glycosylase"/>
    <property type="match status" value="1"/>
</dbReference>
<reference evidence="15" key="1">
    <citation type="submission" date="2018-05" db="EMBL/GenBank/DDBJ databases">
        <authorList>
            <person name="Lanie J.A."/>
            <person name="Ng W.-L."/>
            <person name="Kazmierczak K.M."/>
            <person name="Andrzejewski T.M."/>
            <person name="Davidsen T.M."/>
            <person name="Wayne K.J."/>
            <person name="Tettelin H."/>
            <person name="Glass J.I."/>
            <person name="Rusch D."/>
            <person name="Podicherti R."/>
            <person name="Tsui H.-C.T."/>
            <person name="Winkler M.E."/>
        </authorList>
    </citation>
    <scope>NUCLEOTIDE SEQUENCE</scope>
</reference>
<dbReference type="EMBL" id="UINC01006164">
    <property type="protein sequence ID" value="SVA25871.1"/>
    <property type="molecule type" value="Genomic_DNA"/>
</dbReference>
<dbReference type="Gene3D" id="3.90.79.10">
    <property type="entry name" value="Nucleoside Triphosphate Pyrophosphohydrolase"/>
    <property type="match status" value="1"/>
</dbReference>
<dbReference type="AlphaFoldDB" id="A0A381UDP4"/>
<keyword evidence="8" id="KW-0227">DNA damage</keyword>
<dbReference type="InterPro" id="IPR029119">
    <property type="entry name" value="MutY_C"/>
</dbReference>
<feature type="domain" description="Nudix hydrolase" evidence="14">
    <location>
        <begin position="216"/>
        <end position="341"/>
    </location>
</feature>
<dbReference type="GO" id="GO:0035485">
    <property type="term" value="F:adenine/guanine mispair binding"/>
    <property type="evidence" value="ECO:0007669"/>
    <property type="project" value="TreeGrafter"/>
</dbReference>
<evidence type="ECO:0000313" key="15">
    <source>
        <dbReference type="EMBL" id="SVA25871.1"/>
    </source>
</evidence>
<dbReference type="GO" id="GO:0046872">
    <property type="term" value="F:metal ion binding"/>
    <property type="evidence" value="ECO:0007669"/>
    <property type="project" value="UniProtKB-KW"/>
</dbReference>
<organism evidence="15">
    <name type="scientific">marine metagenome</name>
    <dbReference type="NCBI Taxonomy" id="408172"/>
    <lineage>
        <taxon>unclassified sequences</taxon>
        <taxon>metagenomes</taxon>
        <taxon>ecological metagenomes</taxon>
    </lineage>
</organism>
<dbReference type="Pfam" id="PF00730">
    <property type="entry name" value="HhH-GPD"/>
    <property type="match status" value="1"/>
</dbReference>
<dbReference type="GO" id="GO:0006298">
    <property type="term" value="P:mismatch repair"/>
    <property type="evidence" value="ECO:0007669"/>
    <property type="project" value="TreeGrafter"/>
</dbReference>
<dbReference type="InterPro" id="IPR020084">
    <property type="entry name" value="NUDIX_hydrolase_CS"/>
</dbReference>
<dbReference type="Gene3D" id="1.10.1670.10">
    <property type="entry name" value="Helix-hairpin-Helix base-excision DNA repair enzymes (C-terminal)"/>
    <property type="match status" value="1"/>
</dbReference>
<evidence type="ECO:0000256" key="12">
    <source>
        <dbReference type="ARBA" id="ARBA00023204"/>
    </source>
</evidence>
<sequence>MNWYDINKRTLPWRGESDPYRIWLSEIMLQQTQTQRVSHYYFKWLKRFPSLKSVAKAKEESLLKVWEGLGYYNRCRNFHSAAKTVIKDYNGKIPNEFELFRALPGIGDYTAAAVLSIAFDVPLPAIDGNIKRVMARMLRIKTITKYNFRRVQKELENFIDKTRPGDFNQALMDLGNQVCRPNQAHCYACPMKSFCRAAQTDHPEQYPRPELSKDIPHYDVVVGLIWKKGRFLILKRENRKHLGGLWELPGGKIDYRESPEKALIREIKEECNVDVILGKNTDPIKHRYSHFAITVRAFHCQLYNGKKVFSNQPNRWITPQQIIEFPFPKANHKLFAKINFEADNV</sequence>
<keyword evidence="10" id="KW-0408">Iron</keyword>
<dbReference type="InterPro" id="IPR005760">
    <property type="entry name" value="A/G_AdeGlyc_MutY"/>
</dbReference>
<evidence type="ECO:0000256" key="8">
    <source>
        <dbReference type="ARBA" id="ARBA00022763"/>
    </source>
</evidence>
<dbReference type="CDD" id="cd00056">
    <property type="entry name" value="ENDO3c"/>
    <property type="match status" value="1"/>
</dbReference>
<dbReference type="SUPFAM" id="SSF48150">
    <property type="entry name" value="DNA-glycosylase"/>
    <property type="match status" value="1"/>
</dbReference>
<keyword evidence="9" id="KW-0378">Hydrolase</keyword>
<dbReference type="SUPFAM" id="SSF55811">
    <property type="entry name" value="Nudix"/>
    <property type="match status" value="1"/>
</dbReference>
<dbReference type="InterPro" id="IPR020476">
    <property type="entry name" value="Nudix_hydrolase"/>
</dbReference>
<keyword evidence="7" id="KW-0479">Metal-binding</keyword>
<evidence type="ECO:0000256" key="3">
    <source>
        <dbReference type="ARBA" id="ARBA00008343"/>
    </source>
</evidence>
<evidence type="ECO:0000256" key="10">
    <source>
        <dbReference type="ARBA" id="ARBA00023004"/>
    </source>
</evidence>
<dbReference type="InterPro" id="IPR044298">
    <property type="entry name" value="MIG/MutY"/>
</dbReference>
<keyword evidence="6" id="KW-0004">4Fe-4S</keyword>
<gene>
    <name evidence="15" type="ORF">METZ01_LOCUS78725</name>
</gene>
<keyword evidence="13" id="KW-0326">Glycosidase</keyword>
<dbReference type="GO" id="GO:0000701">
    <property type="term" value="F:purine-specific mismatch base pair DNA N-glycosylase activity"/>
    <property type="evidence" value="ECO:0007669"/>
    <property type="project" value="UniProtKB-EC"/>
</dbReference>
<evidence type="ECO:0000256" key="9">
    <source>
        <dbReference type="ARBA" id="ARBA00022801"/>
    </source>
</evidence>
<evidence type="ECO:0000256" key="6">
    <source>
        <dbReference type="ARBA" id="ARBA00022485"/>
    </source>
</evidence>
<dbReference type="PANTHER" id="PTHR42944:SF1">
    <property type="entry name" value="ADENINE DNA GLYCOSYLASE"/>
    <property type="match status" value="1"/>
</dbReference>
<evidence type="ECO:0000256" key="7">
    <source>
        <dbReference type="ARBA" id="ARBA00022723"/>
    </source>
</evidence>
<dbReference type="GO" id="GO:0006284">
    <property type="term" value="P:base-excision repair"/>
    <property type="evidence" value="ECO:0007669"/>
    <property type="project" value="InterPro"/>
</dbReference>
<evidence type="ECO:0000256" key="4">
    <source>
        <dbReference type="ARBA" id="ARBA00012045"/>
    </source>
</evidence>
<name>A0A381UDP4_9ZZZZ</name>
<evidence type="ECO:0000256" key="11">
    <source>
        <dbReference type="ARBA" id="ARBA00023014"/>
    </source>
</evidence>
<dbReference type="PANTHER" id="PTHR42944">
    <property type="entry name" value="ADENINE DNA GLYCOSYLASE"/>
    <property type="match status" value="1"/>
</dbReference>
<dbReference type="GO" id="GO:0034039">
    <property type="term" value="F:8-oxo-7,8-dihydroguanine DNA N-glycosylase activity"/>
    <property type="evidence" value="ECO:0007669"/>
    <property type="project" value="TreeGrafter"/>
</dbReference>
<dbReference type="InterPro" id="IPR015797">
    <property type="entry name" value="NUDIX_hydrolase-like_dom_sf"/>
</dbReference>
<keyword evidence="11" id="KW-0411">Iron-sulfur</keyword>
<dbReference type="GO" id="GO:0032357">
    <property type="term" value="F:oxidized purine DNA binding"/>
    <property type="evidence" value="ECO:0007669"/>
    <property type="project" value="TreeGrafter"/>
</dbReference>
<proteinExistence type="inferred from homology"/>
<dbReference type="CDD" id="cd03425">
    <property type="entry name" value="NUDIX_MutT_NudA_like"/>
    <property type="match status" value="1"/>
</dbReference>
<dbReference type="GO" id="GO:0051539">
    <property type="term" value="F:4 iron, 4 sulfur cluster binding"/>
    <property type="evidence" value="ECO:0007669"/>
    <property type="project" value="UniProtKB-KW"/>
</dbReference>
<dbReference type="InterPro" id="IPR023170">
    <property type="entry name" value="HhH_base_excis_C"/>
</dbReference>
<dbReference type="PROSITE" id="PS00893">
    <property type="entry name" value="NUDIX_BOX"/>
    <property type="match status" value="1"/>
</dbReference>
<dbReference type="InterPro" id="IPR011257">
    <property type="entry name" value="DNA_glycosylase"/>
</dbReference>
<dbReference type="Pfam" id="PF14815">
    <property type="entry name" value="NUDIX_4"/>
    <property type="match status" value="1"/>
</dbReference>
<dbReference type="PRINTS" id="PR00502">
    <property type="entry name" value="NUDIXFAMILY"/>
</dbReference>
<dbReference type="NCBIfam" id="TIGR01084">
    <property type="entry name" value="mutY"/>
    <property type="match status" value="1"/>
</dbReference>
<evidence type="ECO:0000256" key="5">
    <source>
        <dbReference type="ARBA" id="ARBA00022023"/>
    </source>
</evidence>
<dbReference type="EC" id="3.2.2.31" evidence="4"/>
<evidence type="ECO:0000259" key="14">
    <source>
        <dbReference type="PROSITE" id="PS51462"/>
    </source>
</evidence>
<comment type="cofactor">
    <cofactor evidence="2">
        <name>[4Fe-4S] cluster</name>
        <dbReference type="ChEBI" id="CHEBI:49883"/>
    </cofactor>
</comment>
<evidence type="ECO:0000256" key="1">
    <source>
        <dbReference type="ARBA" id="ARBA00000843"/>
    </source>
</evidence>
<accession>A0A381UDP4</accession>
<dbReference type="Gene3D" id="1.10.340.30">
    <property type="entry name" value="Hypothetical protein, domain 2"/>
    <property type="match status" value="1"/>
</dbReference>
<protein>
    <recommendedName>
        <fullName evidence="5">Adenine DNA glycosylase</fullName>
        <ecNumber evidence="4">3.2.2.31</ecNumber>
    </recommendedName>
</protein>
<dbReference type="SMART" id="SM00478">
    <property type="entry name" value="ENDO3c"/>
    <property type="match status" value="1"/>
</dbReference>
<evidence type="ECO:0000256" key="13">
    <source>
        <dbReference type="ARBA" id="ARBA00023295"/>
    </source>
</evidence>